<dbReference type="PIRSF" id="PIRSF005572">
    <property type="entry name" value="NifS"/>
    <property type="match status" value="1"/>
</dbReference>
<name>A0A7H9EK82_9LACO</name>
<dbReference type="InterPro" id="IPR015422">
    <property type="entry name" value="PyrdxlP-dep_Trfase_small"/>
</dbReference>
<evidence type="ECO:0000256" key="7">
    <source>
        <dbReference type="RuleBase" id="RU004504"/>
    </source>
</evidence>
<comment type="similarity">
    <text evidence="2">Belongs to the class-V pyridoxal-phosphate-dependent aminotransferase family. NifS/IscS subfamily.</text>
</comment>
<dbReference type="PROSITE" id="PS00595">
    <property type="entry name" value="AA_TRANSFER_CLASS_5"/>
    <property type="match status" value="1"/>
</dbReference>
<evidence type="ECO:0000256" key="2">
    <source>
        <dbReference type="ARBA" id="ARBA00006490"/>
    </source>
</evidence>
<keyword evidence="4" id="KW-0663">Pyridoxal phosphate</keyword>
<dbReference type="Gene3D" id="3.90.1150.10">
    <property type="entry name" value="Aspartate Aminotransferase, domain 1"/>
    <property type="match status" value="1"/>
</dbReference>
<dbReference type="SUPFAM" id="SSF53383">
    <property type="entry name" value="PLP-dependent transferases"/>
    <property type="match status" value="1"/>
</dbReference>
<evidence type="ECO:0000256" key="3">
    <source>
        <dbReference type="ARBA" id="ARBA00022723"/>
    </source>
</evidence>
<keyword evidence="3" id="KW-0479">Metal-binding</keyword>
<organism evidence="9 10">
    <name type="scientific">Ligilactobacillus saerimneri</name>
    <dbReference type="NCBI Taxonomy" id="228229"/>
    <lineage>
        <taxon>Bacteria</taxon>
        <taxon>Bacillati</taxon>
        <taxon>Bacillota</taxon>
        <taxon>Bacilli</taxon>
        <taxon>Lactobacillales</taxon>
        <taxon>Lactobacillaceae</taxon>
        <taxon>Ligilactobacillus</taxon>
    </lineage>
</organism>
<dbReference type="AlphaFoldDB" id="A0A7H9EK82"/>
<dbReference type="GO" id="GO:0051536">
    <property type="term" value="F:iron-sulfur cluster binding"/>
    <property type="evidence" value="ECO:0007669"/>
    <property type="project" value="UniProtKB-KW"/>
</dbReference>
<dbReference type="GO" id="GO:0008483">
    <property type="term" value="F:transaminase activity"/>
    <property type="evidence" value="ECO:0007669"/>
    <property type="project" value="UniProtKB-KW"/>
</dbReference>
<dbReference type="InterPro" id="IPR015421">
    <property type="entry name" value="PyrdxlP-dep_Trfase_major"/>
</dbReference>
<dbReference type="PANTHER" id="PTHR11601">
    <property type="entry name" value="CYSTEINE DESULFURYLASE FAMILY MEMBER"/>
    <property type="match status" value="1"/>
</dbReference>
<dbReference type="InterPro" id="IPR000192">
    <property type="entry name" value="Aminotrans_V_dom"/>
</dbReference>
<dbReference type="InterPro" id="IPR015424">
    <property type="entry name" value="PyrdxlP-dep_Trfase"/>
</dbReference>
<dbReference type="KEGG" id="lsw:GTO87_05610"/>
<dbReference type="Gene3D" id="1.10.260.50">
    <property type="match status" value="1"/>
</dbReference>
<dbReference type="InterPro" id="IPR016454">
    <property type="entry name" value="Cysteine_dSase"/>
</dbReference>
<evidence type="ECO:0000313" key="9">
    <source>
        <dbReference type="EMBL" id="QLL78123.1"/>
    </source>
</evidence>
<dbReference type="GO" id="GO:0046872">
    <property type="term" value="F:metal ion binding"/>
    <property type="evidence" value="ECO:0007669"/>
    <property type="project" value="UniProtKB-KW"/>
</dbReference>
<dbReference type="Proteomes" id="UP000510886">
    <property type="component" value="Chromosome"/>
</dbReference>
<sequence>MIYFDNSATTKVAPEVLTTYTKVSQQIWGNPSSLHKLGEVAYGLLEQSRKQIATLLGVAPHEIFFTSGGTEGDNWIIKGTALEKQYYGKHIITTSIEHPAVLNSMAQLEKLGFEVTYLPVDKNGRIDPQDVAQAIRPDTILVSMMAVNNEVGTVEPINEVARILRDYPRIHFHLDAVQAIGKGIENLLTNDRVDMLTFSGHKFHAPRGIGFIYKKTGRTLAPLMSGGGQEKGMRSGTENLPAITGMAKALRLLLTDEEAKVTQQRAIRQRIYDHVVQKEKVTVFSPMDEKISAPHILCFAIKGVRGETIVHAFEDQDIFISTTSACSSKKHMVSGTLHNMGIDEKIATSAVRISLDEHNTMAEAEEFIKVFDTLYEKFKAINS</sequence>
<dbReference type="Gene3D" id="3.40.640.10">
    <property type="entry name" value="Type I PLP-dependent aspartate aminotransferase-like (Major domain)"/>
    <property type="match status" value="1"/>
</dbReference>
<dbReference type="GO" id="GO:0031071">
    <property type="term" value="F:cysteine desulfurase activity"/>
    <property type="evidence" value="ECO:0007669"/>
    <property type="project" value="UniProtKB-ARBA"/>
</dbReference>
<accession>A0A7H9EK82</accession>
<comment type="cofactor">
    <cofactor evidence="1 7">
        <name>pyridoxal 5'-phosphate</name>
        <dbReference type="ChEBI" id="CHEBI:597326"/>
    </cofactor>
</comment>
<evidence type="ECO:0000313" key="10">
    <source>
        <dbReference type="Proteomes" id="UP000510886"/>
    </source>
</evidence>
<dbReference type="FunFam" id="3.40.640.10:FF:000084">
    <property type="entry name" value="IscS-like cysteine desulfurase"/>
    <property type="match status" value="1"/>
</dbReference>
<dbReference type="PANTHER" id="PTHR11601:SF50">
    <property type="entry name" value="CYSTEINE DESULFURASE ISCS 2-RELATED"/>
    <property type="match status" value="1"/>
</dbReference>
<dbReference type="RefSeq" id="WP_180848420.1">
    <property type="nucleotide sequence ID" value="NZ_CP047418.1"/>
</dbReference>
<gene>
    <name evidence="9" type="ORF">GTO87_05610</name>
</gene>
<keyword evidence="9" id="KW-0032">Aminotransferase</keyword>
<dbReference type="Pfam" id="PF00266">
    <property type="entry name" value="Aminotran_5"/>
    <property type="match status" value="1"/>
</dbReference>
<reference evidence="9 10" key="1">
    <citation type="submission" date="2020-01" db="EMBL/GenBank/DDBJ databases">
        <title>Complete and circular genome sequences of six lactobacillus isolates from horses.</title>
        <authorList>
            <person name="Hassan H.M."/>
        </authorList>
    </citation>
    <scope>NUCLEOTIDE SEQUENCE [LARGE SCALE GENOMIC DNA]</scope>
    <source>
        <strain evidence="9 10">1A</strain>
    </source>
</reference>
<keyword evidence="9" id="KW-0808">Transferase</keyword>
<protein>
    <submittedName>
        <fullName evidence="9">Aminotransferase class V-fold PLP-dependent enzyme</fullName>
    </submittedName>
</protein>
<dbReference type="InterPro" id="IPR020578">
    <property type="entry name" value="Aminotrans_V_PyrdxlP_BS"/>
</dbReference>
<proteinExistence type="inferred from homology"/>
<keyword evidence="6" id="KW-0411">Iron-sulfur</keyword>
<evidence type="ECO:0000256" key="5">
    <source>
        <dbReference type="ARBA" id="ARBA00023004"/>
    </source>
</evidence>
<evidence type="ECO:0000256" key="4">
    <source>
        <dbReference type="ARBA" id="ARBA00022898"/>
    </source>
</evidence>
<evidence type="ECO:0000256" key="1">
    <source>
        <dbReference type="ARBA" id="ARBA00001933"/>
    </source>
</evidence>
<feature type="domain" description="Aminotransferase class V" evidence="8">
    <location>
        <begin position="2"/>
        <end position="367"/>
    </location>
</feature>
<evidence type="ECO:0000256" key="6">
    <source>
        <dbReference type="ARBA" id="ARBA00023014"/>
    </source>
</evidence>
<dbReference type="EMBL" id="CP047418">
    <property type="protein sequence ID" value="QLL78123.1"/>
    <property type="molecule type" value="Genomic_DNA"/>
</dbReference>
<keyword evidence="5" id="KW-0408">Iron</keyword>
<evidence type="ECO:0000259" key="8">
    <source>
        <dbReference type="Pfam" id="PF00266"/>
    </source>
</evidence>